<keyword evidence="2" id="KW-1185">Reference proteome</keyword>
<gene>
    <name evidence="1" type="ORF">PCAMFM013_S010g000260</name>
</gene>
<dbReference type="Proteomes" id="UP000053732">
    <property type="component" value="Unassembled WGS sequence"/>
</dbReference>
<accession>A0A0G4PBZ1</accession>
<proteinExistence type="predicted"/>
<protein>
    <submittedName>
        <fullName evidence="1">Str. FM013</fullName>
    </submittedName>
</protein>
<dbReference type="EMBL" id="HG793143">
    <property type="protein sequence ID" value="CRL23822.1"/>
    <property type="molecule type" value="Genomic_DNA"/>
</dbReference>
<dbReference type="AlphaFoldDB" id="A0A0G4PBZ1"/>
<evidence type="ECO:0000313" key="2">
    <source>
        <dbReference type="Proteomes" id="UP000053732"/>
    </source>
</evidence>
<name>A0A0G4PBZ1_PENC3</name>
<evidence type="ECO:0000313" key="1">
    <source>
        <dbReference type="EMBL" id="CRL23822.1"/>
    </source>
</evidence>
<organism evidence="1 2">
    <name type="scientific">Penicillium camemberti (strain FM 013)</name>
    <dbReference type="NCBI Taxonomy" id="1429867"/>
    <lineage>
        <taxon>Eukaryota</taxon>
        <taxon>Fungi</taxon>
        <taxon>Dikarya</taxon>
        <taxon>Ascomycota</taxon>
        <taxon>Pezizomycotina</taxon>
        <taxon>Eurotiomycetes</taxon>
        <taxon>Eurotiomycetidae</taxon>
        <taxon>Eurotiales</taxon>
        <taxon>Aspergillaceae</taxon>
        <taxon>Penicillium</taxon>
    </lineage>
</organism>
<sequence length="121" mass="13609">MVFDPKLTLKPEPEPLDATRLAVAYLSRVSQVQRDSGQGYPHAKPALKCVVRDVAYILSWHWRHAGSKPLASAWLPSGVVFYLSETRGILGCSSIHYSHHEKNAGWRCGDRSWGVPIKWRA</sequence>
<reference evidence="1 2" key="1">
    <citation type="journal article" date="2014" name="Nat. Commun.">
        <title>Multiple recent horizontal transfers of a large genomic region in cheese making fungi.</title>
        <authorList>
            <person name="Cheeseman K."/>
            <person name="Ropars J."/>
            <person name="Renault P."/>
            <person name="Dupont J."/>
            <person name="Gouzy J."/>
            <person name="Branca A."/>
            <person name="Abraham A.L."/>
            <person name="Ceppi M."/>
            <person name="Conseiller E."/>
            <person name="Debuchy R."/>
            <person name="Malagnac F."/>
            <person name="Goarin A."/>
            <person name="Silar P."/>
            <person name="Lacoste S."/>
            <person name="Sallet E."/>
            <person name="Bensimon A."/>
            <person name="Giraud T."/>
            <person name="Brygoo Y."/>
        </authorList>
    </citation>
    <scope>NUCLEOTIDE SEQUENCE [LARGE SCALE GENOMIC DNA]</scope>
    <source>
        <strain evidence="2">FM 013</strain>
    </source>
</reference>